<comment type="caution">
    <text evidence="14">The sequence shown here is derived from an EMBL/GenBank/DDBJ whole genome shotgun (WGS) entry which is preliminary data.</text>
</comment>
<proteinExistence type="inferred from homology"/>
<dbReference type="InterPro" id="IPR001753">
    <property type="entry name" value="Enoyl-CoA_hydra/iso"/>
</dbReference>
<comment type="subcellular location">
    <subcellularLocation>
        <location evidence="1">Cytoplasm</location>
        <location evidence="1">Cytosol</location>
    </subcellularLocation>
</comment>
<evidence type="ECO:0000256" key="1">
    <source>
        <dbReference type="ARBA" id="ARBA00004514"/>
    </source>
</evidence>
<evidence type="ECO:0000256" key="2">
    <source>
        <dbReference type="ARBA" id="ARBA00005254"/>
    </source>
</evidence>
<dbReference type="GO" id="GO:0004492">
    <property type="term" value="F:methyl/ethyl malonyl-CoA decarboxylase activity"/>
    <property type="evidence" value="ECO:0007669"/>
    <property type="project" value="UniProtKB-EC"/>
</dbReference>
<dbReference type="EC" id="4.1.1.94" evidence="7"/>
<dbReference type="PANTHER" id="PTHR11941:SF27">
    <property type="entry name" value="ETHYLMALONYL-COA DECARBOXYLASE"/>
    <property type="match status" value="1"/>
</dbReference>
<comment type="catalytic activity">
    <reaction evidence="6">
        <text>(2R)-ethylmalonyl-CoA + H(+) = butanoyl-CoA + CO2</text>
        <dbReference type="Rhea" id="RHEA:59540"/>
        <dbReference type="ChEBI" id="CHEBI:15378"/>
        <dbReference type="ChEBI" id="CHEBI:16526"/>
        <dbReference type="ChEBI" id="CHEBI:57371"/>
        <dbReference type="ChEBI" id="CHEBI:85316"/>
        <dbReference type="EC" id="4.1.1.94"/>
    </reaction>
    <physiologicalReaction direction="left-to-right" evidence="6">
        <dbReference type="Rhea" id="RHEA:59541"/>
    </physiologicalReaction>
</comment>
<keyword evidence="15" id="KW-1185">Reference proteome</keyword>
<protein>
    <recommendedName>
        <fullName evidence="8">Ethylmalonyl-CoA decarboxylase</fullName>
        <ecNumber evidence="7">4.1.1.94</ecNumber>
    </recommendedName>
    <alternativeName>
        <fullName evidence="10">Enoyl-CoA hydratase domain-containing protein 1</fullName>
    </alternativeName>
    <alternativeName>
        <fullName evidence="9">Methylmalonyl-CoA decarboxylase</fullName>
    </alternativeName>
</protein>
<dbReference type="CDD" id="cd06558">
    <property type="entry name" value="crotonase-like"/>
    <property type="match status" value="1"/>
</dbReference>
<evidence type="ECO:0000256" key="11">
    <source>
        <dbReference type="ARBA" id="ARBA00047446"/>
    </source>
</evidence>
<dbReference type="GO" id="GO:0005829">
    <property type="term" value="C:cytosol"/>
    <property type="evidence" value="ECO:0007669"/>
    <property type="project" value="UniProtKB-SubCell"/>
</dbReference>
<evidence type="ECO:0000256" key="13">
    <source>
        <dbReference type="RuleBase" id="RU003707"/>
    </source>
</evidence>
<evidence type="ECO:0000256" key="8">
    <source>
        <dbReference type="ARBA" id="ARBA00039903"/>
    </source>
</evidence>
<evidence type="ECO:0000256" key="3">
    <source>
        <dbReference type="ARBA" id="ARBA00022490"/>
    </source>
</evidence>
<organism evidence="14 15">
    <name type="scientific">Bacillus solimangrovi</name>
    <dbReference type="NCBI Taxonomy" id="1305675"/>
    <lineage>
        <taxon>Bacteria</taxon>
        <taxon>Bacillati</taxon>
        <taxon>Bacillota</taxon>
        <taxon>Bacilli</taxon>
        <taxon>Bacillales</taxon>
        <taxon>Bacillaceae</taxon>
        <taxon>Bacillus</taxon>
    </lineage>
</organism>
<comment type="catalytic activity">
    <reaction evidence="5">
        <text>(2S)-ethylmalonyl-CoA + H(+) = butanoyl-CoA + CO2</text>
        <dbReference type="Rhea" id="RHEA:32131"/>
        <dbReference type="ChEBI" id="CHEBI:15378"/>
        <dbReference type="ChEBI" id="CHEBI:16526"/>
        <dbReference type="ChEBI" id="CHEBI:57371"/>
        <dbReference type="ChEBI" id="CHEBI:60909"/>
        <dbReference type="EC" id="4.1.1.94"/>
    </reaction>
    <physiologicalReaction direction="left-to-right" evidence="5">
        <dbReference type="Rhea" id="RHEA:32132"/>
    </physiologicalReaction>
</comment>
<accession>A0A1E5LIP6</accession>
<evidence type="ECO:0000256" key="10">
    <source>
        <dbReference type="ARBA" id="ARBA00042182"/>
    </source>
</evidence>
<dbReference type="PANTHER" id="PTHR11941">
    <property type="entry name" value="ENOYL-COA HYDRATASE-RELATED"/>
    <property type="match status" value="1"/>
</dbReference>
<reference evidence="14 15" key="1">
    <citation type="submission" date="2016-08" db="EMBL/GenBank/DDBJ databases">
        <title>Genome of Bacillus solimangrovi GH2-4.</title>
        <authorList>
            <person name="Lim S."/>
            <person name="Kim B.-C."/>
        </authorList>
    </citation>
    <scope>NUCLEOTIDE SEQUENCE [LARGE SCALE GENOMIC DNA]</scope>
    <source>
        <strain evidence="14 15">GH2-4</strain>
    </source>
</reference>
<dbReference type="Proteomes" id="UP000095209">
    <property type="component" value="Unassembled WGS sequence"/>
</dbReference>
<dbReference type="InterPro" id="IPR029045">
    <property type="entry name" value="ClpP/crotonase-like_dom_sf"/>
</dbReference>
<comment type="similarity">
    <text evidence="2 13">Belongs to the enoyl-CoA hydratase/isomerase family.</text>
</comment>
<dbReference type="PROSITE" id="PS00166">
    <property type="entry name" value="ENOYL_COA_HYDRATASE"/>
    <property type="match status" value="1"/>
</dbReference>
<keyword evidence="4" id="KW-0456">Lyase</keyword>
<evidence type="ECO:0000256" key="6">
    <source>
        <dbReference type="ARBA" id="ARBA00036541"/>
    </source>
</evidence>
<keyword evidence="3" id="KW-0963">Cytoplasm</keyword>
<comment type="catalytic activity">
    <reaction evidence="11">
        <text>(S)-methylmalonyl-CoA + H(+) = propanoyl-CoA + CO2</text>
        <dbReference type="Rhea" id="RHEA:61340"/>
        <dbReference type="ChEBI" id="CHEBI:15378"/>
        <dbReference type="ChEBI" id="CHEBI:16526"/>
        <dbReference type="ChEBI" id="CHEBI:57327"/>
        <dbReference type="ChEBI" id="CHEBI:57392"/>
        <dbReference type="EC" id="4.1.1.94"/>
    </reaction>
    <physiologicalReaction direction="left-to-right" evidence="11">
        <dbReference type="Rhea" id="RHEA:61341"/>
    </physiologicalReaction>
</comment>
<dbReference type="EMBL" id="MJEH01000007">
    <property type="protein sequence ID" value="OEH93954.1"/>
    <property type="molecule type" value="Genomic_DNA"/>
</dbReference>
<dbReference type="Pfam" id="PF00378">
    <property type="entry name" value="ECH_1"/>
    <property type="match status" value="1"/>
</dbReference>
<evidence type="ECO:0000256" key="12">
    <source>
        <dbReference type="ARBA" id="ARBA00056546"/>
    </source>
</evidence>
<dbReference type="AlphaFoldDB" id="A0A1E5LIP6"/>
<evidence type="ECO:0000313" key="14">
    <source>
        <dbReference type="EMBL" id="OEH93954.1"/>
    </source>
</evidence>
<gene>
    <name evidence="14" type="ORF">BFG57_10755</name>
</gene>
<evidence type="ECO:0000256" key="9">
    <source>
        <dbReference type="ARBA" id="ARBA00042052"/>
    </source>
</evidence>
<dbReference type="GO" id="GO:0006635">
    <property type="term" value="P:fatty acid beta-oxidation"/>
    <property type="evidence" value="ECO:0007669"/>
    <property type="project" value="TreeGrafter"/>
</dbReference>
<evidence type="ECO:0000313" key="15">
    <source>
        <dbReference type="Proteomes" id="UP000095209"/>
    </source>
</evidence>
<dbReference type="STRING" id="1305675.BFG57_10755"/>
<dbReference type="SUPFAM" id="SSF52096">
    <property type="entry name" value="ClpP/crotonase"/>
    <property type="match status" value="1"/>
</dbReference>
<dbReference type="InterPro" id="IPR018376">
    <property type="entry name" value="Enoyl-CoA_hyd/isom_CS"/>
</dbReference>
<evidence type="ECO:0000256" key="7">
    <source>
        <dbReference type="ARBA" id="ARBA00038883"/>
    </source>
</evidence>
<sequence length="249" mass="27889">MIELDDRGVLVLTINREEKWNAVDYDVILAFQDALEQAERDERVKLMSITGAGGKAFCSGGDLSVFHELFSKEDAFGMLSKMGDVLHKLFILPKPTVALVNGTALGGGCEILTACDFRLAKENITFGFVQGKLAITTGWGGGTMLFERLKKQDAMKLLMTAERYSASDGKCLQLFQEVFPKVSFFDDSSSWIDKLVAQDVAVLRAYKEMMLQRVDVGKLRKNMFLEIERCSLLWESEAHHKAVQAFLKK</sequence>
<dbReference type="Gene3D" id="3.90.226.10">
    <property type="entry name" value="2-enoyl-CoA Hydratase, Chain A, domain 1"/>
    <property type="match status" value="1"/>
</dbReference>
<comment type="function">
    <text evidence="12">Decarboxylates ethylmalonyl-CoA, a potentially toxic metabolite, to form butyryl-CoA, suggesting it might be involved in metabolite proofreading. Acts preferentially on (S)-ethylmalonyl-CoA but also has some activity on the (R)-isomer. Also has methylmalonyl-CoA decarboxylase activity at lower level.</text>
</comment>
<evidence type="ECO:0000256" key="5">
    <source>
        <dbReference type="ARBA" id="ARBA00036343"/>
    </source>
</evidence>
<evidence type="ECO:0000256" key="4">
    <source>
        <dbReference type="ARBA" id="ARBA00023239"/>
    </source>
</evidence>
<name>A0A1E5LIP6_9BACI</name>